<evidence type="ECO:0000256" key="1">
    <source>
        <dbReference type="SAM" id="MobiDB-lite"/>
    </source>
</evidence>
<gene>
    <name evidence="2" type="ORF">LSALG_LOCUS24046</name>
</gene>
<keyword evidence="3" id="KW-1185">Reference proteome</keyword>
<proteinExistence type="predicted"/>
<dbReference type="AlphaFoldDB" id="A0AA35Z275"/>
<reference evidence="2" key="1">
    <citation type="submission" date="2023-04" db="EMBL/GenBank/DDBJ databases">
        <authorList>
            <person name="Vijverberg K."/>
            <person name="Xiong W."/>
            <person name="Schranz E."/>
        </authorList>
    </citation>
    <scope>NUCLEOTIDE SEQUENCE</scope>
</reference>
<accession>A0AA35Z275</accession>
<feature type="compositionally biased region" description="Basic and acidic residues" evidence="1">
    <location>
        <begin position="1"/>
        <end position="10"/>
    </location>
</feature>
<name>A0AA35Z275_LACSI</name>
<organism evidence="2 3">
    <name type="scientific">Lactuca saligna</name>
    <name type="common">Willowleaf lettuce</name>
    <dbReference type="NCBI Taxonomy" id="75948"/>
    <lineage>
        <taxon>Eukaryota</taxon>
        <taxon>Viridiplantae</taxon>
        <taxon>Streptophyta</taxon>
        <taxon>Embryophyta</taxon>
        <taxon>Tracheophyta</taxon>
        <taxon>Spermatophyta</taxon>
        <taxon>Magnoliopsida</taxon>
        <taxon>eudicotyledons</taxon>
        <taxon>Gunneridae</taxon>
        <taxon>Pentapetalae</taxon>
        <taxon>asterids</taxon>
        <taxon>campanulids</taxon>
        <taxon>Asterales</taxon>
        <taxon>Asteraceae</taxon>
        <taxon>Cichorioideae</taxon>
        <taxon>Cichorieae</taxon>
        <taxon>Lactucinae</taxon>
        <taxon>Lactuca</taxon>
    </lineage>
</organism>
<evidence type="ECO:0000313" key="2">
    <source>
        <dbReference type="EMBL" id="CAI9284525.1"/>
    </source>
</evidence>
<sequence length="268" mass="29495">MQHTLDEADKRVKKPSCKVLIPSSTSSESESDDAHQRESVDDVHRNDQEVNFSIPSPPPSPTSTSVPITIAPCPPPITSQPLTSIPLQYPIFTITTITTTTTTSGPFVDFNGESDDDTFVTQRHIRALTEKLESLISSSSQAYSEAVVKGMLATLMKEHVANLAKANKAVEDSTTSCLQATEKVDKLISETNTFMTEIHTTTESNASKENEAITKLRTSLRTKRENLEKLRIDITTNNTAFQTSMSSCLSKFQDDLVVEIKIMDKLAL</sequence>
<feature type="compositionally biased region" description="Basic and acidic residues" evidence="1">
    <location>
        <begin position="32"/>
        <end position="48"/>
    </location>
</feature>
<dbReference type="Proteomes" id="UP001177003">
    <property type="component" value="Chromosome 5"/>
</dbReference>
<protein>
    <submittedName>
        <fullName evidence="2">Uncharacterized protein</fullName>
    </submittedName>
</protein>
<feature type="region of interest" description="Disordered" evidence="1">
    <location>
        <begin position="1"/>
        <end position="66"/>
    </location>
</feature>
<evidence type="ECO:0000313" key="3">
    <source>
        <dbReference type="Proteomes" id="UP001177003"/>
    </source>
</evidence>
<dbReference type="EMBL" id="OX465081">
    <property type="protein sequence ID" value="CAI9284525.1"/>
    <property type="molecule type" value="Genomic_DNA"/>
</dbReference>